<dbReference type="OrthoDB" id="541719at2759"/>
<dbReference type="PROSITE" id="PS50005">
    <property type="entry name" value="TPR"/>
    <property type="match status" value="1"/>
</dbReference>
<gene>
    <name evidence="3" type="ORF">HYH03_010655</name>
</gene>
<dbReference type="GO" id="GO:0006417">
    <property type="term" value="P:regulation of translation"/>
    <property type="evidence" value="ECO:0007669"/>
    <property type="project" value="TreeGrafter"/>
</dbReference>
<reference evidence="3" key="1">
    <citation type="journal article" date="2020" name="bioRxiv">
        <title>Comparative genomics of Chlamydomonas.</title>
        <authorList>
            <person name="Craig R.J."/>
            <person name="Hasan A.R."/>
            <person name="Ness R.W."/>
            <person name="Keightley P.D."/>
        </authorList>
    </citation>
    <scope>NUCLEOTIDE SEQUENCE</scope>
    <source>
        <strain evidence="3">CCAP 11/70</strain>
    </source>
</reference>
<dbReference type="PANTHER" id="PTHR44917:SF1">
    <property type="entry name" value="PROTEIN HIGH CHLOROPHYLL FLUORESCENT 107"/>
    <property type="match status" value="1"/>
</dbReference>
<dbReference type="InterPro" id="IPR019734">
    <property type="entry name" value="TPR_rpt"/>
</dbReference>
<feature type="region of interest" description="Disordered" evidence="2">
    <location>
        <begin position="544"/>
        <end position="564"/>
    </location>
</feature>
<organism evidence="3 4">
    <name type="scientific">Edaphochlamys debaryana</name>
    <dbReference type="NCBI Taxonomy" id="47281"/>
    <lineage>
        <taxon>Eukaryota</taxon>
        <taxon>Viridiplantae</taxon>
        <taxon>Chlorophyta</taxon>
        <taxon>core chlorophytes</taxon>
        <taxon>Chlorophyceae</taxon>
        <taxon>CS clade</taxon>
        <taxon>Chlamydomonadales</taxon>
        <taxon>Chlamydomonadales incertae sedis</taxon>
        <taxon>Edaphochlamys</taxon>
    </lineage>
</organism>
<evidence type="ECO:0000256" key="1">
    <source>
        <dbReference type="PROSITE-ProRule" id="PRU00339"/>
    </source>
</evidence>
<dbReference type="Gene3D" id="1.25.40.10">
    <property type="entry name" value="Tetratricopeptide repeat domain"/>
    <property type="match status" value="2"/>
</dbReference>
<comment type="caution">
    <text evidence="3">The sequence shown here is derived from an EMBL/GenBank/DDBJ whole genome shotgun (WGS) entry which is preliminary data.</text>
</comment>
<dbReference type="AlphaFoldDB" id="A0A835XTM9"/>
<feature type="compositionally biased region" description="Acidic residues" evidence="2">
    <location>
        <begin position="322"/>
        <end position="331"/>
    </location>
</feature>
<feature type="region of interest" description="Disordered" evidence="2">
    <location>
        <begin position="1025"/>
        <end position="1048"/>
    </location>
</feature>
<name>A0A835XTM9_9CHLO</name>
<feature type="compositionally biased region" description="Low complexity" evidence="2">
    <location>
        <begin position="148"/>
        <end position="165"/>
    </location>
</feature>
<dbReference type="Pfam" id="PF13432">
    <property type="entry name" value="TPR_16"/>
    <property type="match status" value="3"/>
</dbReference>
<dbReference type="GO" id="GO:0006397">
    <property type="term" value="P:mRNA processing"/>
    <property type="evidence" value="ECO:0007669"/>
    <property type="project" value="InterPro"/>
</dbReference>
<feature type="region of interest" description="Disordered" evidence="2">
    <location>
        <begin position="1081"/>
        <end position="1136"/>
    </location>
</feature>
<dbReference type="InterPro" id="IPR011990">
    <property type="entry name" value="TPR-like_helical_dom_sf"/>
</dbReference>
<proteinExistence type="predicted"/>
<sequence length="1136" mass="119530">MDGWLDRGVATLLREVLLVQRASSDASASISELVGWCMDNCSGPAAALAALWGQQQASALPPRGRSFYALLLERLGLSQPELQPACAAASASASSGASSSWPAPQGASTLLRPAVMCSSVARAALSTSRRRPPSEDDEDDAGSGGGTSATADGGSAGVSGEVAGGRSRRGGSGRGSFDEAERLLAATEADVIVLGQLPAEAQAQVVGALREGTSAGAHSGRGSNGKAGPAVTAVPANGSAGAHVNGSARGGGGRGHANGAGPVERAGGHHQGRANNGAGPGGPAAAWAATGAPAAAPPRPAAAPGRPNQSLLQRPSRGTVSEPEDSLDPADADAGYESLLGPSLSSQRFGGLRPYIPVRLVATGRFALKDLNGAPLEQGVVVPDTGPVVVSNDPRIFAGTEAVLDYETAAGERLCMRLEYIFDRSYDEITLQLFNVSRIVRRRTENCLMYVNGKPVNVGDPGVSLVPGDEVWFGRRAFSLRVEALPTQPCPVEAAARKLCRQSRGAAPAPQAATAAAASDAADALPPSLAAAMTAAEGAATAASEAAAPPLPSSLDMGELSNLSKRDPRRAEALLRRVLADRPDDAAAWLIWAQMAAREGGPNAQAKARLLFRAAVSAARQLEVIPPPPPALLAAARRATASGRGNRRNRRTISSTMSDTEDGFDVSYVVSPVSSSTSSGRGAQASPTTNRHNWLLVQALGSWAKHEWRLRMYGSARHLFRAAVDEAGRHPDGVAGGGGAAILHHWAARELDAMNVRNARIVAAEALRKCPQDVALYVLAAGVELEGGNLELAKTYCERAYSLDRTDKQLFLVWPRVEAALGDRVKARLLFERALDSHPLNTKIMNLYARFEADEGGYREAAELYDRALRIDPFSPVMGVHNRADWASLEADLGNTPLARQLLEEGLGAHPRAPQLLVTLSKVERLEGRYPEALALARTAQAVAGPFNAAVMMERAQALRALGERELAANLSRHVSAVKQLNRMKQQGYWGSEAWRAFIESTRGTDQRALVNAARARKLQLGWATEVRGAKPQPRAEAGDGRRATAPDAQQWMQLQERRAQRAEARRLELQRAAALRAAEAAAAGEDPGVAEELAELAPARRRLGSSDEEPYYDDDDESMSVPSLDSIRRPAPGDD</sequence>
<protein>
    <submittedName>
        <fullName evidence="3">Uncharacterized protein</fullName>
    </submittedName>
</protein>
<accession>A0A835XTM9</accession>
<dbReference type="SUPFAM" id="SSF48452">
    <property type="entry name" value="TPR-like"/>
    <property type="match status" value="2"/>
</dbReference>
<dbReference type="GO" id="GO:0003727">
    <property type="term" value="F:single-stranded RNA binding"/>
    <property type="evidence" value="ECO:0007669"/>
    <property type="project" value="TreeGrafter"/>
</dbReference>
<feature type="compositionally biased region" description="Acidic residues" evidence="2">
    <location>
        <begin position="1107"/>
        <end position="1119"/>
    </location>
</feature>
<feature type="region of interest" description="Disordered" evidence="2">
    <location>
        <begin position="214"/>
        <end position="339"/>
    </location>
</feature>
<dbReference type="EMBL" id="JAEHOE010000057">
    <property type="protein sequence ID" value="KAG2490982.1"/>
    <property type="molecule type" value="Genomic_DNA"/>
</dbReference>
<feature type="compositionally biased region" description="Low complexity" evidence="2">
    <location>
        <begin position="273"/>
        <end position="294"/>
    </location>
</feature>
<dbReference type="InterPro" id="IPR044624">
    <property type="entry name" value="Mbb1-like"/>
</dbReference>
<dbReference type="InterPro" id="IPR003107">
    <property type="entry name" value="HAT"/>
</dbReference>
<feature type="compositionally biased region" description="Gly residues" evidence="2">
    <location>
        <begin position="248"/>
        <end position="258"/>
    </location>
</feature>
<dbReference type="PANTHER" id="PTHR44917">
    <property type="entry name" value="PROTEIN HIGH CHLOROPHYLL FLUORESCENT 107"/>
    <property type="match status" value="1"/>
</dbReference>
<feature type="region of interest" description="Disordered" evidence="2">
    <location>
        <begin position="123"/>
        <end position="176"/>
    </location>
</feature>
<feature type="compositionally biased region" description="Basic and acidic residues" evidence="2">
    <location>
        <begin position="1127"/>
        <end position="1136"/>
    </location>
</feature>
<feature type="repeat" description="TPR" evidence="1">
    <location>
        <begin position="842"/>
        <end position="875"/>
    </location>
</feature>
<feature type="compositionally biased region" description="Polar residues" evidence="2">
    <location>
        <begin position="309"/>
        <end position="319"/>
    </location>
</feature>
<evidence type="ECO:0000313" key="4">
    <source>
        <dbReference type="Proteomes" id="UP000612055"/>
    </source>
</evidence>
<dbReference type="Proteomes" id="UP000612055">
    <property type="component" value="Unassembled WGS sequence"/>
</dbReference>
<feature type="region of interest" description="Disordered" evidence="2">
    <location>
        <begin position="638"/>
        <end position="659"/>
    </location>
</feature>
<dbReference type="GO" id="GO:0003729">
    <property type="term" value="F:mRNA binding"/>
    <property type="evidence" value="ECO:0007669"/>
    <property type="project" value="InterPro"/>
</dbReference>
<dbReference type="SMART" id="SM00386">
    <property type="entry name" value="HAT"/>
    <property type="match status" value="5"/>
</dbReference>
<keyword evidence="4" id="KW-1185">Reference proteome</keyword>
<keyword evidence="1" id="KW-0802">TPR repeat</keyword>
<evidence type="ECO:0000256" key="2">
    <source>
        <dbReference type="SAM" id="MobiDB-lite"/>
    </source>
</evidence>
<evidence type="ECO:0000313" key="3">
    <source>
        <dbReference type="EMBL" id="KAG2490982.1"/>
    </source>
</evidence>